<evidence type="ECO:0000256" key="16">
    <source>
        <dbReference type="PIRNR" id="PIRNR037332"/>
    </source>
</evidence>
<evidence type="ECO:0000256" key="5">
    <source>
        <dbReference type="ARBA" id="ARBA00022679"/>
    </source>
</evidence>
<dbReference type="EC" id="2.4.1.-" evidence="16"/>
<dbReference type="Pfam" id="PF00852">
    <property type="entry name" value="Glyco_transf_10"/>
    <property type="match status" value="1"/>
</dbReference>
<keyword evidence="18" id="KW-0732">Signal</keyword>
<feature type="chain" id="PRO_5019450404" description="GDP-fucose protein O-fucosyltransferase" evidence="18">
    <location>
        <begin position="29"/>
        <end position="491"/>
    </location>
</feature>
<evidence type="ECO:0000256" key="17">
    <source>
        <dbReference type="RuleBase" id="RU003832"/>
    </source>
</evidence>
<feature type="domain" description="Fucosyltransferase N-terminal" evidence="20">
    <location>
        <begin position="73"/>
        <end position="176"/>
    </location>
</feature>
<evidence type="ECO:0000259" key="20">
    <source>
        <dbReference type="Pfam" id="PF17039"/>
    </source>
</evidence>
<evidence type="ECO:0000256" key="6">
    <source>
        <dbReference type="ARBA" id="ARBA00022692"/>
    </source>
</evidence>
<comment type="function">
    <text evidence="15 16">Protein O-fucosyltransferase that specifically catalyzes O-fucosylation of serine or threonine residues in EMI domains of target proteins. Attaches fucose through an O-glycosidic linkage. O-fucosylation of EMI domain-containing proteins may be required for facilitating protein folding and secretion.</text>
</comment>
<evidence type="ECO:0000313" key="21">
    <source>
        <dbReference type="EMBL" id="RXM92591.1"/>
    </source>
</evidence>
<gene>
    <name evidence="21" type="ORF">EOD39_19971</name>
</gene>
<sequence>MEMRITKEPAGCWRVLILSLLWMHLSLSQGHLNQDTMETDVFEPASAFSDLEFGALNTYTGPGNDDTRSNKELPIILWWSASLFPHFPGQTERIDCPRASCLVTKNRKVQLYKRTKSIIFYGTDFRAYEAPLPRLPHQTWALFHEESPMNNYLLSHSPGIRLFNYTATFRRESDYPLSLQWLPSLDYLTGPAVSLQEKNRWRRDGLAPVLYMQSHCDVPSDRDRYVQELMKYIQIDSYGKCLNNRKFPSQRLEDTSTATMEDDEFMSFVSRYKFHLALENGICSDYMTEKLWRPMYQGAVPVYRGSPSVLDWMPNNHSIVLIDDFPSPKDLADFLLSLDRSDAEYLRYLNYKQPGGITNHFLVDSMERREWGVNDMSKPNYLNGFECLVCDRENERQVAERAHKRAPLSVPLPEPRIATNSHMGCPLPTPGYGKVEDLTENDSWMQMWPQDYWQSLDQAEGLEAMILHNETDPGKLWDYIHDMMMKRGRRH</sequence>
<evidence type="ECO:0000256" key="10">
    <source>
        <dbReference type="ARBA" id="ARBA00023136"/>
    </source>
</evidence>
<keyword evidence="8" id="KW-0735">Signal-anchor</keyword>
<keyword evidence="12" id="KW-0325">Glycoprotein</keyword>
<dbReference type="Gene3D" id="3.40.50.11660">
    <property type="entry name" value="Glycosyl transferase family 10, C-terminal domain"/>
    <property type="match status" value="1"/>
</dbReference>
<protein>
    <recommendedName>
        <fullName evidence="16">GDP-fucose protein O-fucosyltransferase</fullName>
        <ecNumber evidence="16">2.4.1.-</ecNumber>
    </recommendedName>
</protein>
<feature type="domain" description="Fucosyltransferase C-terminal" evidence="19">
    <location>
        <begin position="209"/>
        <end position="360"/>
    </location>
</feature>
<evidence type="ECO:0000256" key="14">
    <source>
        <dbReference type="ARBA" id="ARBA00048647"/>
    </source>
</evidence>
<evidence type="ECO:0000256" key="2">
    <source>
        <dbReference type="ARBA" id="ARBA00004922"/>
    </source>
</evidence>
<comment type="subcellular location">
    <subcellularLocation>
        <location evidence="1 17">Endoplasmic reticulum membrane</location>
        <topology evidence="1 17">Single-pass type II membrane protein</topology>
    </subcellularLocation>
</comment>
<evidence type="ECO:0000256" key="8">
    <source>
        <dbReference type="ARBA" id="ARBA00022968"/>
    </source>
</evidence>
<evidence type="ECO:0000256" key="4">
    <source>
        <dbReference type="ARBA" id="ARBA00022676"/>
    </source>
</evidence>
<dbReference type="InterPro" id="IPR038577">
    <property type="entry name" value="GT10-like_C_sf"/>
</dbReference>
<keyword evidence="22" id="KW-1185">Reference proteome</keyword>
<evidence type="ECO:0000313" key="22">
    <source>
        <dbReference type="Proteomes" id="UP000289886"/>
    </source>
</evidence>
<dbReference type="InterPro" id="IPR017176">
    <property type="entry name" value="Alpha-1_3-FUT_met"/>
</dbReference>
<comment type="similarity">
    <text evidence="3 16 17">Belongs to the glycosyltransferase 10 family.</text>
</comment>
<keyword evidence="7 17" id="KW-0256">Endoplasmic reticulum</keyword>
<organism evidence="21 22">
    <name type="scientific">Acipenser ruthenus</name>
    <name type="common">Sterlet sturgeon</name>
    <dbReference type="NCBI Taxonomy" id="7906"/>
    <lineage>
        <taxon>Eukaryota</taxon>
        <taxon>Metazoa</taxon>
        <taxon>Chordata</taxon>
        <taxon>Craniata</taxon>
        <taxon>Vertebrata</taxon>
        <taxon>Euteleostomi</taxon>
        <taxon>Actinopterygii</taxon>
        <taxon>Chondrostei</taxon>
        <taxon>Acipenseriformes</taxon>
        <taxon>Acipenseridae</taxon>
        <taxon>Acipenser</taxon>
    </lineage>
</organism>
<comment type="catalytic activity">
    <reaction evidence="13">
        <text>L-threonyl-[protein] + GDP-beta-L-fucose = 3-O-(alpha-L-fucosyl)-L-threonyl-[protein] + GDP + H(+)</text>
        <dbReference type="Rhea" id="RHEA:70491"/>
        <dbReference type="Rhea" id="RHEA-COMP:11060"/>
        <dbReference type="Rhea" id="RHEA-COMP:17915"/>
        <dbReference type="ChEBI" id="CHEBI:15378"/>
        <dbReference type="ChEBI" id="CHEBI:30013"/>
        <dbReference type="ChEBI" id="CHEBI:57273"/>
        <dbReference type="ChEBI" id="CHEBI:58189"/>
        <dbReference type="ChEBI" id="CHEBI:189631"/>
        <dbReference type="EC" id="2.4.1.221"/>
    </reaction>
    <physiologicalReaction direction="left-to-right" evidence="13">
        <dbReference type="Rhea" id="RHEA:70492"/>
    </physiologicalReaction>
</comment>
<dbReference type="GO" id="GO:0000139">
    <property type="term" value="C:Golgi membrane"/>
    <property type="evidence" value="ECO:0007669"/>
    <property type="project" value="InterPro"/>
</dbReference>
<evidence type="ECO:0000259" key="19">
    <source>
        <dbReference type="Pfam" id="PF00852"/>
    </source>
</evidence>
<evidence type="ECO:0000256" key="12">
    <source>
        <dbReference type="ARBA" id="ARBA00023180"/>
    </source>
</evidence>
<dbReference type="AlphaFoldDB" id="A0A444UWN4"/>
<dbReference type="PIRSF" id="PIRSF037332">
    <property type="entry name" value="Alpha1_3FUT_met"/>
    <property type="match status" value="1"/>
</dbReference>
<dbReference type="PANTHER" id="PTHR11929:SF198">
    <property type="entry name" value="ALPHA-(1,3)-FUCOSYLTRANSFERASE 11"/>
    <property type="match status" value="1"/>
</dbReference>
<dbReference type="GO" id="GO:0046920">
    <property type="term" value="F:alpha-(1-&gt;3)-fucosyltransferase activity"/>
    <property type="evidence" value="ECO:0007669"/>
    <property type="project" value="UniProtKB-UniRule"/>
</dbReference>
<dbReference type="InterPro" id="IPR001503">
    <property type="entry name" value="Glyco_trans_10"/>
</dbReference>
<dbReference type="Pfam" id="PF17039">
    <property type="entry name" value="Glyco_tran_10_N"/>
    <property type="match status" value="1"/>
</dbReference>
<keyword evidence="11" id="KW-1015">Disulfide bond</keyword>
<dbReference type="SUPFAM" id="SSF53756">
    <property type="entry name" value="UDP-Glycosyltransferase/glycogen phosphorylase"/>
    <property type="match status" value="1"/>
</dbReference>
<comment type="pathway">
    <text evidence="2">Protein modification; protein glycosylation.</text>
</comment>
<keyword evidence="9" id="KW-1133">Transmembrane helix</keyword>
<name>A0A444UWN4_ACIRT</name>
<keyword evidence="4 16" id="KW-0328">Glycosyltransferase</keyword>
<evidence type="ECO:0000256" key="1">
    <source>
        <dbReference type="ARBA" id="ARBA00004648"/>
    </source>
</evidence>
<dbReference type="FunFam" id="3.40.50.11660:FF:000002">
    <property type="entry name" value="Alpha-(1,3)-fucosyltransferase"/>
    <property type="match status" value="1"/>
</dbReference>
<proteinExistence type="inferred from homology"/>
<dbReference type="Proteomes" id="UP000289886">
    <property type="component" value="Unassembled WGS sequence"/>
</dbReference>
<keyword evidence="5 16" id="KW-0808">Transferase</keyword>
<evidence type="ECO:0000256" key="3">
    <source>
        <dbReference type="ARBA" id="ARBA00008919"/>
    </source>
</evidence>
<evidence type="ECO:0000256" key="13">
    <source>
        <dbReference type="ARBA" id="ARBA00047273"/>
    </source>
</evidence>
<reference evidence="21 22" key="1">
    <citation type="submission" date="2019-01" db="EMBL/GenBank/DDBJ databases">
        <title>Draft Genome and Complete Hox-Cluster Characterization of the Sterlet Sturgeon (Acipenser ruthenus).</title>
        <authorList>
            <person name="Wei Q."/>
        </authorList>
    </citation>
    <scope>NUCLEOTIDE SEQUENCE [LARGE SCALE GENOMIC DNA]</scope>
    <source>
        <strain evidence="21">WHYD16114868_AA</strain>
        <tissue evidence="21">Blood</tissue>
    </source>
</reference>
<dbReference type="EMBL" id="SCEB01006007">
    <property type="protein sequence ID" value="RXM92591.1"/>
    <property type="molecule type" value="Genomic_DNA"/>
</dbReference>
<evidence type="ECO:0000256" key="9">
    <source>
        <dbReference type="ARBA" id="ARBA00022989"/>
    </source>
</evidence>
<evidence type="ECO:0000256" key="7">
    <source>
        <dbReference type="ARBA" id="ARBA00022824"/>
    </source>
</evidence>
<evidence type="ECO:0000256" key="15">
    <source>
        <dbReference type="ARBA" id="ARBA00058658"/>
    </source>
</evidence>
<dbReference type="PANTHER" id="PTHR11929">
    <property type="entry name" value="ALPHA- 1,3 -FUCOSYLTRANSFERASE"/>
    <property type="match status" value="1"/>
</dbReference>
<comment type="catalytic activity">
    <reaction evidence="14">
        <text>L-seryl-[protein] + GDP-beta-L-fucose = 3-O-(alpha-L-fucosyl)-L-seryl-[protein] + GDP + H(+)</text>
        <dbReference type="Rhea" id="RHEA:63644"/>
        <dbReference type="Rhea" id="RHEA-COMP:9863"/>
        <dbReference type="Rhea" id="RHEA-COMP:17914"/>
        <dbReference type="ChEBI" id="CHEBI:15378"/>
        <dbReference type="ChEBI" id="CHEBI:29999"/>
        <dbReference type="ChEBI" id="CHEBI:57273"/>
        <dbReference type="ChEBI" id="CHEBI:58189"/>
        <dbReference type="ChEBI" id="CHEBI:189632"/>
        <dbReference type="EC" id="2.4.1.221"/>
    </reaction>
    <physiologicalReaction direction="left-to-right" evidence="14">
        <dbReference type="Rhea" id="RHEA:63645"/>
    </physiologicalReaction>
</comment>
<keyword evidence="10 16" id="KW-0472">Membrane</keyword>
<dbReference type="InterPro" id="IPR055270">
    <property type="entry name" value="Glyco_tran_10_C"/>
</dbReference>
<dbReference type="UniPathway" id="UPA00378"/>
<dbReference type="GO" id="GO:0005789">
    <property type="term" value="C:endoplasmic reticulum membrane"/>
    <property type="evidence" value="ECO:0007669"/>
    <property type="project" value="UniProtKB-SubCell"/>
</dbReference>
<dbReference type="InterPro" id="IPR031481">
    <property type="entry name" value="Glyco_tran_10_N"/>
</dbReference>
<dbReference type="GO" id="GO:0046922">
    <property type="term" value="F:peptide-O-fucosyltransferase activity"/>
    <property type="evidence" value="ECO:0007669"/>
    <property type="project" value="UniProtKB-EC"/>
</dbReference>
<feature type="signal peptide" evidence="18">
    <location>
        <begin position="1"/>
        <end position="28"/>
    </location>
</feature>
<comment type="caution">
    <text evidence="21">The sequence shown here is derived from an EMBL/GenBank/DDBJ whole genome shotgun (WGS) entry which is preliminary data.</text>
</comment>
<keyword evidence="6 17" id="KW-0812">Transmembrane</keyword>
<accession>A0A444UWN4</accession>
<evidence type="ECO:0000256" key="11">
    <source>
        <dbReference type="ARBA" id="ARBA00023157"/>
    </source>
</evidence>
<evidence type="ECO:0000256" key="18">
    <source>
        <dbReference type="SAM" id="SignalP"/>
    </source>
</evidence>